<dbReference type="OrthoDB" id="2566866at2759"/>
<feature type="transmembrane region" description="Helical" evidence="6">
    <location>
        <begin position="310"/>
        <end position="331"/>
    </location>
</feature>
<protein>
    <submittedName>
        <fullName evidence="8">Integral membrane protein</fullName>
    </submittedName>
</protein>
<evidence type="ECO:0000256" key="3">
    <source>
        <dbReference type="ARBA" id="ARBA00022989"/>
    </source>
</evidence>
<feature type="transmembrane region" description="Helical" evidence="6">
    <location>
        <begin position="134"/>
        <end position="155"/>
    </location>
</feature>
<dbReference type="Proteomes" id="UP000777438">
    <property type="component" value="Unassembled WGS sequence"/>
</dbReference>
<evidence type="ECO:0000256" key="4">
    <source>
        <dbReference type="ARBA" id="ARBA00023136"/>
    </source>
</evidence>
<feature type="transmembrane region" description="Helical" evidence="6">
    <location>
        <begin position="364"/>
        <end position="385"/>
    </location>
</feature>
<evidence type="ECO:0000256" key="5">
    <source>
        <dbReference type="SAM" id="MobiDB-lite"/>
    </source>
</evidence>
<comment type="caution">
    <text evidence="8">The sequence shown here is derived from an EMBL/GenBank/DDBJ whole genome shotgun (WGS) entry which is preliminary data.</text>
</comment>
<keyword evidence="3 6" id="KW-1133">Transmembrane helix</keyword>
<reference evidence="8 9" key="1">
    <citation type="journal article" date="2021" name="Nat. Commun.">
        <title>Genetic determinants of endophytism in the Arabidopsis root mycobiome.</title>
        <authorList>
            <person name="Mesny F."/>
            <person name="Miyauchi S."/>
            <person name="Thiergart T."/>
            <person name="Pickel B."/>
            <person name="Atanasova L."/>
            <person name="Karlsson M."/>
            <person name="Huettel B."/>
            <person name="Barry K.W."/>
            <person name="Haridas S."/>
            <person name="Chen C."/>
            <person name="Bauer D."/>
            <person name="Andreopoulos W."/>
            <person name="Pangilinan J."/>
            <person name="LaButti K."/>
            <person name="Riley R."/>
            <person name="Lipzen A."/>
            <person name="Clum A."/>
            <person name="Drula E."/>
            <person name="Henrissat B."/>
            <person name="Kohler A."/>
            <person name="Grigoriev I.V."/>
            <person name="Martin F.M."/>
            <person name="Hacquard S."/>
        </authorList>
    </citation>
    <scope>NUCLEOTIDE SEQUENCE [LARGE SCALE GENOMIC DNA]</scope>
    <source>
        <strain evidence="8 9">MPI-CAGE-CH-0241</strain>
    </source>
</reference>
<name>A0A9P8WFQ8_9HYPO</name>
<dbReference type="InterPro" id="IPR052185">
    <property type="entry name" value="IPC_Synthase-Related"/>
</dbReference>
<feature type="domain" description="Inositolphosphotransferase Aur1/Ipt1" evidence="7">
    <location>
        <begin position="208"/>
        <end position="319"/>
    </location>
</feature>
<dbReference type="PANTHER" id="PTHR31310:SF10">
    <property type="entry name" value="INOSITOLPHOSPHOTRANSFERASE AUR1_IPT1 DOMAIN-CONTAINING PROTEIN"/>
    <property type="match status" value="1"/>
</dbReference>
<dbReference type="PANTHER" id="PTHR31310">
    <property type="match status" value="1"/>
</dbReference>
<feature type="transmembrane region" description="Helical" evidence="6">
    <location>
        <begin position="25"/>
        <end position="42"/>
    </location>
</feature>
<dbReference type="InterPro" id="IPR026841">
    <property type="entry name" value="Aur1/Ipt1"/>
</dbReference>
<proteinExistence type="predicted"/>
<evidence type="ECO:0000256" key="2">
    <source>
        <dbReference type="ARBA" id="ARBA00022692"/>
    </source>
</evidence>
<feature type="compositionally biased region" description="Basic and acidic residues" evidence="5">
    <location>
        <begin position="78"/>
        <end position="92"/>
    </location>
</feature>
<evidence type="ECO:0000313" key="8">
    <source>
        <dbReference type="EMBL" id="KAH6898167.1"/>
    </source>
</evidence>
<evidence type="ECO:0000256" key="6">
    <source>
        <dbReference type="SAM" id="Phobius"/>
    </source>
</evidence>
<feature type="transmembrane region" description="Helical" evidence="6">
    <location>
        <begin position="391"/>
        <end position="408"/>
    </location>
</feature>
<keyword evidence="2 6" id="KW-0812">Transmembrane</keyword>
<feature type="transmembrane region" description="Helical" evidence="6">
    <location>
        <begin position="251"/>
        <end position="269"/>
    </location>
</feature>
<feature type="region of interest" description="Disordered" evidence="5">
    <location>
        <begin position="61"/>
        <end position="95"/>
    </location>
</feature>
<evidence type="ECO:0000259" key="7">
    <source>
        <dbReference type="Pfam" id="PF14378"/>
    </source>
</evidence>
<gene>
    <name evidence="8" type="ORF">B0T10DRAFT_100755</name>
</gene>
<feature type="transmembrane region" description="Helical" evidence="6">
    <location>
        <begin position="219"/>
        <end position="239"/>
    </location>
</feature>
<dbReference type="AlphaFoldDB" id="A0A9P8WFQ8"/>
<sequence>MANDTLPDVPDGGWKASRGWRMPEWVEPILIVTILFSSMWLSRRKNYSIWKRSSSRYQPINDASSRYNTPLLDESDPDSPRRSHEFEIDPYRGPHPPKVRSLCGLMRIETPNSSRFTSNVHSRILQKFPFLIEMWYWGISFGFYRLTTTLAQWYYGGRRSMWDSAQVHGLYLLDLEATFWGGNYEGPARWLEWRIERWFLMGMEVNDYRGWWLTILNRGYALIHIPGTVGFIAYYYATAPTHSRFCTVRRTMTLTNFVAFAIFITMPTMPPRLLPSKYGFVDTVNLEEAESVWMDGDFVNKLAAMPSMHFGYAFCIGAVFVADSGVLNGLWSWMCRRLAGRSGNRNSLDDDDNDEKILAERSTFVRYAMFAFGVWYPCWILLTIVATANHYFLDAAAATVVVMVAYLCNRCLKVFIPLEDWQLWLLRVEKPIPTTGRKKNLAVE</sequence>
<dbReference type="CDD" id="cd03386">
    <property type="entry name" value="PAP2_Aur1_like"/>
    <property type="match status" value="1"/>
</dbReference>
<accession>A0A9P8WFQ8</accession>
<dbReference type="GO" id="GO:0016020">
    <property type="term" value="C:membrane"/>
    <property type="evidence" value="ECO:0007669"/>
    <property type="project" value="UniProtKB-SubCell"/>
</dbReference>
<comment type="subcellular location">
    <subcellularLocation>
        <location evidence="1">Membrane</location>
        <topology evidence="1">Multi-pass membrane protein</topology>
    </subcellularLocation>
</comment>
<organism evidence="8 9">
    <name type="scientific">Thelonectria olida</name>
    <dbReference type="NCBI Taxonomy" id="1576542"/>
    <lineage>
        <taxon>Eukaryota</taxon>
        <taxon>Fungi</taxon>
        <taxon>Dikarya</taxon>
        <taxon>Ascomycota</taxon>
        <taxon>Pezizomycotina</taxon>
        <taxon>Sordariomycetes</taxon>
        <taxon>Hypocreomycetidae</taxon>
        <taxon>Hypocreales</taxon>
        <taxon>Nectriaceae</taxon>
        <taxon>Thelonectria</taxon>
    </lineage>
</organism>
<dbReference type="EMBL" id="JAGPYM010000002">
    <property type="protein sequence ID" value="KAH6898167.1"/>
    <property type="molecule type" value="Genomic_DNA"/>
</dbReference>
<keyword evidence="4 6" id="KW-0472">Membrane</keyword>
<evidence type="ECO:0000256" key="1">
    <source>
        <dbReference type="ARBA" id="ARBA00004141"/>
    </source>
</evidence>
<dbReference type="Pfam" id="PF14378">
    <property type="entry name" value="PAP2_3"/>
    <property type="match status" value="1"/>
</dbReference>
<evidence type="ECO:0000313" key="9">
    <source>
        <dbReference type="Proteomes" id="UP000777438"/>
    </source>
</evidence>
<keyword evidence="9" id="KW-1185">Reference proteome</keyword>